<dbReference type="GO" id="GO:0004601">
    <property type="term" value="F:peroxidase activity"/>
    <property type="evidence" value="ECO:0007669"/>
    <property type="project" value="InterPro"/>
</dbReference>
<sequence length="563" mass="61594">MSVIFSRRRRLLSHAPDDVTVPWTIYSRSSKGGHHAWAGGAELCLRTPICFGADNGSLWPRAYLKTCAERSLYEKFTRRPESWVSESLRGRAWTELKIVSRCSSGAARCARPRDNTGWLCGFADSVKAPKGPKATPLSFASSLARIHFHFCGLYFYLADMAHAKGANLETDSTDLNRRGSRDDVCRAGQWSFTARPLLRVSHTWVLERNALLGCEWRLLSSRKFGSPRDEDVVWTLSLEVDYPDCARLDSLRTPDMVRVCVAFSTEVPHKRVHFRAALHAQQEAHGALGVLPSLPSTASSASSASLDDKYAMATQVSAPGAPPSPLADMILAHPVQRQHIGDVYVVASDRSLTIRVDIDYLADVEEPQAGPASVSLRVPPCSLVADMEALLVGGGAVSDVVLVAEADGREWRAHKAILAARSPVFAAMFKHDMAEKQSSRVAVGDVSGEVFDQVLRYLYTGCAEHIRTLGVDVLAVADRYALPRLKALCEEELACGVHADNALEVLVTADLHNAKALREAALQCVCANIHQLLGSEDWLAVTRAQPHLLHLVLAKCVNLPRPD</sequence>
<dbReference type="RefSeq" id="XP_034239666.1">
    <property type="nucleotide sequence ID" value="XM_034383775.1"/>
</dbReference>
<dbReference type="CDD" id="cd14733">
    <property type="entry name" value="BACK"/>
    <property type="match status" value="1"/>
</dbReference>
<dbReference type="KEGG" id="tpal:117644376"/>
<protein>
    <submittedName>
        <fullName evidence="3 4">Uncharacterized protein LOC117644376 isoform X1</fullName>
    </submittedName>
</protein>
<dbReference type="RefSeq" id="XP_034239667.1">
    <property type="nucleotide sequence ID" value="XM_034383776.1"/>
</dbReference>
<dbReference type="GeneID" id="117644376"/>
<organism evidence="3">
    <name type="scientific">Thrips palmi</name>
    <name type="common">Melon thrips</name>
    <dbReference type="NCBI Taxonomy" id="161013"/>
    <lineage>
        <taxon>Eukaryota</taxon>
        <taxon>Metazoa</taxon>
        <taxon>Ecdysozoa</taxon>
        <taxon>Arthropoda</taxon>
        <taxon>Hexapoda</taxon>
        <taxon>Insecta</taxon>
        <taxon>Pterygota</taxon>
        <taxon>Neoptera</taxon>
        <taxon>Paraneoptera</taxon>
        <taxon>Thysanoptera</taxon>
        <taxon>Terebrantia</taxon>
        <taxon>Thripoidea</taxon>
        <taxon>Thripidae</taxon>
        <taxon>Thrips</taxon>
    </lineage>
</organism>
<dbReference type="Gene3D" id="1.25.40.420">
    <property type="match status" value="1"/>
</dbReference>
<evidence type="ECO:0000259" key="1">
    <source>
        <dbReference type="PROSITE" id="PS50097"/>
    </source>
</evidence>
<dbReference type="InterPro" id="IPR011333">
    <property type="entry name" value="SKP1/BTB/POZ_sf"/>
</dbReference>
<dbReference type="InterPro" id="IPR000210">
    <property type="entry name" value="BTB/POZ_dom"/>
</dbReference>
<dbReference type="Proteomes" id="UP000515158">
    <property type="component" value="Unplaced"/>
</dbReference>
<gene>
    <name evidence="3 4" type="primary">LOC117644376</name>
</gene>
<dbReference type="Gene3D" id="3.30.710.10">
    <property type="entry name" value="Potassium Channel Kv1.1, Chain A"/>
    <property type="match status" value="1"/>
</dbReference>
<dbReference type="SUPFAM" id="SSF54695">
    <property type="entry name" value="POZ domain"/>
    <property type="match status" value="1"/>
</dbReference>
<feature type="domain" description="BTB" evidence="1">
    <location>
        <begin position="398"/>
        <end position="461"/>
    </location>
</feature>
<dbReference type="PROSITE" id="PS00436">
    <property type="entry name" value="PEROXIDASE_2"/>
    <property type="match status" value="1"/>
</dbReference>
<keyword evidence="2" id="KW-1185">Reference proteome</keyword>
<reference evidence="3 4" key="1">
    <citation type="submission" date="2025-04" db="UniProtKB">
        <authorList>
            <consortium name="RefSeq"/>
        </authorList>
    </citation>
    <scope>IDENTIFICATION</scope>
    <source>
        <tissue evidence="3 4">Total insect</tissue>
    </source>
</reference>
<evidence type="ECO:0000313" key="4">
    <source>
        <dbReference type="RefSeq" id="XP_034239667.1"/>
    </source>
</evidence>
<dbReference type="PANTHER" id="PTHR24413">
    <property type="entry name" value="SPECKLE-TYPE POZ PROTEIN"/>
    <property type="match status" value="1"/>
</dbReference>
<dbReference type="Pfam" id="PF00651">
    <property type="entry name" value="BTB"/>
    <property type="match status" value="1"/>
</dbReference>
<dbReference type="OrthoDB" id="6359816at2759"/>
<dbReference type="InterPro" id="IPR019794">
    <property type="entry name" value="Peroxidases_AS"/>
</dbReference>
<proteinExistence type="predicted"/>
<dbReference type="SMART" id="SM00225">
    <property type="entry name" value="BTB"/>
    <property type="match status" value="1"/>
</dbReference>
<evidence type="ECO:0000313" key="2">
    <source>
        <dbReference type="Proteomes" id="UP000515158"/>
    </source>
</evidence>
<dbReference type="AlphaFoldDB" id="A0A6P8YRM9"/>
<name>A0A6P8YRM9_THRPL</name>
<dbReference type="PROSITE" id="PS50097">
    <property type="entry name" value="BTB"/>
    <property type="match status" value="1"/>
</dbReference>
<evidence type="ECO:0000313" key="3">
    <source>
        <dbReference type="RefSeq" id="XP_034239666.1"/>
    </source>
</evidence>
<accession>A0A6P8YRM9</accession>